<organism evidence="1">
    <name type="scientific">Sylvanvirus sp</name>
    <dbReference type="NCBI Taxonomy" id="2487774"/>
    <lineage>
        <taxon>Viruses</taxon>
    </lineage>
</organism>
<protein>
    <submittedName>
        <fullName evidence="1">Uncharacterized protein</fullName>
    </submittedName>
</protein>
<proteinExistence type="predicted"/>
<sequence>MSRQQLIRYLTQCPHPSTKISTIDQWFLNRGQRLLLWTQFNEPTRYATNATNTNTTNYMSPFTSMITPFSSIYEMLSRLTVEYDQSQQQKAQLQDEKSTGSVEWSVLDTTPPSKNSILYTKVIPGVSIENYACICASPQEKKWLQQFFQSYQITGSIPFPPLQEEFPSNTFKQTMQSIGGCILRAPISLEEYLYFFDTFLLLGYQLEQEDIYSPIRIVTWMEGFRDWDSFIQSFVLRITSDVEILQNKVHDPRTMIRLLYPDANEQLVCFVRWRWQRVLAVRAIKESK</sequence>
<evidence type="ECO:0000313" key="1">
    <source>
        <dbReference type="EMBL" id="AYV86479.1"/>
    </source>
</evidence>
<name>A0A3G5AKM7_9VIRU</name>
<gene>
    <name evidence="1" type="ORF">Sylvanvirus1_75</name>
</gene>
<reference evidence="1" key="1">
    <citation type="submission" date="2018-10" db="EMBL/GenBank/DDBJ databases">
        <title>Hidden diversity of soil giant viruses.</title>
        <authorList>
            <person name="Schulz F."/>
            <person name="Alteio L."/>
            <person name="Goudeau D."/>
            <person name="Ryan E.M."/>
            <person name="Malmstrom R.R."/>
            <person name="Blanchard J."/>
            <person name="Woyke T."/>
        </authorList>
    </citation>
    <scope>NUCLEOTIDE SEQUENCE</scope>
    <source>
        <strain evidence="1">SYV1</strain>
    </source>
</reference>
<accession>A0A3G5AKM7</accession>
<dbReference type="EMBL" id="MK072507">
    <property type="protein sequence ID" value="AYV86479.1"/>
    <property type="molecule type" value="Genomic_DNA"/>
</dbReference>